<evidence type="ECO:0000313" key="1">
    <source>
        <dbReference type="EMBL" id="GAA2368564.1"/>
    </source>
</evidence>
<keyword evidence="2" id="KW-1185">Reference proteome</keyword>
<dbReference type="GO" id="GO:0005524">
    <property type="term" value="F:ATP binding"/>
    <property type="evidence" value="ECO:0007669"/>
    <property type="project" value="UniProtKB-KW"/>
</dbReference>
<keyword evidence="1" id="KW-0547">Nucleotide-binding</keyword>
<keyword evidence="1" id="KW-0067">ATP-binding</keyword>
<gene>
    <name evidence="1" type="ORF">GCM10009855_04820</name>
</gene>
<reference evidence="1 2" key="1">
    <citation type="journal article" date="2019" name="Int. J. Syst. Evol. Microbiol.">
        <title>The Global Catalogue of Microorganisms (GCM) 10K type strain sequencing project: providing services to taxonomists for standard genome sequencing and annotation.</title>
        <authorList>
            <consortium name="The Broad Institute Genomics Platform"/>
            <consortium name="The Broad Institute Genome Sequencing Center for Infectious Disease"/>
            <person name="Wu L."/>
            <person name="Ma J."/>
        </authorList>
    </citation>
    <scope>NUCLEOTIDE SEQUENCE [LARGE SCALE GENOMIC DNA]</scope>
    <source>
        <strain evidence="1 2">JCM 16227</strain>
    </source>
</reference>
<comment type="caution">
    <text evidence="1">The sequence shown here is derived from an EMBL/GenBank/DDBJ whole genome shotgun (WGS) entry which is preliminary data.</text>
</comment>
<dbReference type="Proteomes" id="UP001501170">
    <property type="component" value="Unassembled WGS sequence"/>
</dbReference>
<accession>A0ABN3H3M5</accession>
<dbReference type="InterPro" id="IPR027417">
    <property type="entry name" value="P-loop_NTPase"/>
</dbReference>
<evidence type="ECO:0000313" key="2">
    <source>
        <dbReference type="Proteomes" id="UP001501170"/>
    </source>
</evidence>
<sequence length="241" mass="26221">MTDYPETAAMAVVARGIAQKGPWGQVYGPLDLDIPMGGLTVLRAEPGPGRTALQMTIAGRMKAKTGRLDVLGRTSARAIFKVASLAGVAALDDVYTSVRVVDLLTEKMRWDAPWYRLIRRSTEQDLERICRPVFGDLPLPDLTAYVEELSELDGLLLRVALANTRRLPLLVVGNIDQVSSDDDQRILISRLAELGTGQTVVTTTVNRIDPALGYRALIDVPSMLPRETFHAPAGADSEGEI</sequence>
<proteinExistence type="predicted"/>
<name>A0ABN3H3M5_9ACTN</name>
<dbReference type="RefSeq" id="WP_045538557.1">
    <property type="nucleotide sequence ID" value="NZ_BAAARB010000002.1"/>
</dbReference>
<organism evidence="1 2">
    <name type="scientific">Gordonia cholesterolivorans</name>
    <dbReference type="NCBI Taxonomy" id="559625"/>
    <lineage>
        <taxon>Bacteria</taxon>
        <taxon>Bacillati</taxon>
        <taxon>Actinomycetota</taxon>
        <taxon>Actinomycetes</taxon>
        <taxon>Mycobacteriales</taxon>
        <taxon>Gordoniaceae</taxon>
        <taxon>Gordonia</taxon>
    </lineage>
</organism>
<dbReference type="EMBL" id="BAAARB010000002">
    <property type="protein sequence ID" value="GAA2368564.1"/>
    <property type="molecule type" value="Genomic_DNA"/>
</dbReference>
<protein>
    <submittedName>
        <fullName evidence="1">ATP-binding cassette domain-containing protein</fullName>
    </submittedName>
</protein>
<dbReference type="Gene3D" id="3.40.50.300">
    <property type="entry name" value="P-loop containing nucleotide triphosphate hydrolases"/>
    <property type="match status" value="1"/>
</dbReference>
<dbReference type="SUPFAM" id="SSF52540">
    <property type="entry name" value="P-loop containing nucleoside triphosphate hydrolases"/>
    <property type="match status" value="1"/>
</dbReference>